<keyword evidence="3" id="KW-1185">Reference proteome</keyword>
<protein>
    <submittedName>
        <fullName evidence="2">Uncharacterized protein</fullName>
    </submittedName>
</protein>
<dbReference type="Ensembl" id="ENSMAMT00000009407.2">
    <property type="protein sequence ID" value="ENSMAMP00000009165.1"/>
    <property type="gene ID" value="ENSMAMG00000006196.2"/>
</dbReference>
<organism evidence="2 3">
    <name type="scientific">Mastacembelus armatus</name>
    <name type="common">zig-zag eel</name>
    <dbReference type="NCBI Taxonomy" id="205130"/>
    <lineage>
        <taxon>Eukaryota</taxon>
        <taxon>Metazoa</taxon>
        <taxon>Chordata</taxon>
        <taxon>Craniata</taxon>
        <taxon>Vertebrata</taxon>
        <taxon>Euteleostomi</taxon>
        <taxon>Actinopterygii</taxon>
        <taxon>Neopterygii</taxon>
        <taxon>Teleostei</taxon>
        <taxon>Neoteleostei</taxon>
        <taxon>Acanthomorphata</taxon>
        <taxon>Anabantaria</taxon>
        <taxon>Synbranchiformes</taxon>
        <taxon>Mastacembelidae</taxon>
        <taxon>Mastacembelus</taxon>
    </lineage>
</organism>
<dbReference type="InParanoid" id="A0A3Q3RT34"/>
<evidence type="ECO:0000313" key="2">
    <source>
        <dbReference type="Ensembl" id="ENSMAMP00000009165.1"/>
    </source>
</evidence>
<dbReference type="Proteomes" id="UP000261640">
    <property type="component" value="Unplaced"/>
</dbReference>
<reference evidence="2" key="1">
    <citation type="submission" date="2025-08" db="UniProtKB">
        <authorList>
            <consortium name="Ensembl"/>
        </authorList>
    </citation>
    <scope>IDENTIFICATION</scope>
</reference>
<accession>A0A3Q3RT34</accession>
<evidence type="ECO:0000313" key="3">
    <source>
        <dbReference type="Proteomes" id="UP000261640"/>
    </source>
</evidence>
<dbReference type="AlphaFoldDB" id="A0A3Q3RT34"/>
<evidence type="ECO:0000256" key="1">
    <source>
        <dbReference type="SAM" id="MobiDB-lite"/>
    </source>
</evidence>
<proteinExistence type="predicted"/>
<feature type="region of interest" description="Disordered" evidence="1">
    <location>
        <begin position="28"/>
        <end position="57"/>
    </location>
</feature>
<sequence length="113" mass="11761">MGRLAICEALGLAGEERGAGVETWEGRAPALTAGSARWRPGSRTEAPAGTTTSAHRSRGNCLLRLTFSSRRRLRRGCRAGCNSTGGLAALRRGNPPGLIASLVPEKGSSSSEE</sequence>
<name>A0A3Q3RT34_9TELE</name>
<feature type="region of interest" description="Disordered" evidence="1">
    <location>
        <begin position="92"/>
        <end position="113"/>
    </location>
</feature>
<reference evidence="2" key="2">
    <citation type="submission" date="2025-09" db="UniProtKB">
        <authorList>
            <consortium name="Ensembl"/>
        </authorList>
    </citation>
    <scope>IDENTIFICATION</scope>
</reference>